<dbReference type="PANTHER" id="PTHR36834">
    <property type="entry name" value="MEMBRANE PROTEIN-RELATED"/>
    <property type="match status" value="1"/>
</dbReference>
<dbReference type="AlphaFoldDB" id="A0A8B5XSB2"/>
<feature type="transmembrane region" description="Helical" evidence="1">
    <location>
        <begin position="60"/>
        <end position="81"/>
    </location>
</feature>
<dbReference type="Proteomes" id="UP000317770">
    <property type="component" value="Unassembled WGS sequence"/>
</dbReference>
<keyword evidence="1" id="KW-0812">Transmembrane</keyword>
<evidence type="ECO:0000313" key="4">
    <source>
        <dbReference type="Proteomes" id="UP000317770"/>
    </source>
</evidence>
<accession>A0A8B5XSB2</accession>
<feature type="transmembrane region" description="Helical" evidence="1">
    <location>
        <begin position="116"/>
        <end position="134"/>
    </location>
</feature>
<evidence type="ECO:0000259" key="2">
    <source>
        <dbReference type="Pfam" id="PF04892"/>
    </source>
</evidence>
<feature type="transmembrane region" description="Helical" evidence="1">
    <location>
        <begin position="143"/>
        <end position="161"/>
    </location>
</feature>
<reference evidence="3 4" key="1">
    <citation type="submission" date="2019-07" db="EMBL/GenBank/DDBJ databases">
        <title>Genome assembly of Bacillus simplex strain GGC-P6A.</title>
        <authorList>
            <person name="Jennings M.E."/>
            <person name="Barton H.A."/>
        </authorList>
    </citation>
    <scope>NUCLEOTIDE SEQUENCE [LARGE SCALE GENOMIC DNA]</scope>
    <source>
        <strain evidence="3 4">GGC-P6A</strain>
    </source>
</reference>
<sequence length="310" mass="35030">MEAKLRKLIITGTILYTILILYFMFFAFNRLDHATGDYEYVFMLVPENVPLRFPEPTFSWLYQFGNIAAFIPFGVVIPLLYRSSFGKFISLFVLTILVLESLQALTYLGSFDVDDVISNTLGATIGFIAYRVGFSSKISYKKLIASALSIGVLLVGVIVVSETINNVVATRESPIQALHDVKEMNGTMPMTENLPSITVAGKKIEPKMNVYNSEGDKSKSYTYILGNKKDVILYSYYGIPDNGDFKGEVTILADGKVRAQFNEQYNKGAEFGAEFVEIPFYYKENEITIIVSGNAKLWDVRFSEMKHWWE</sequence>
<keyword evidence="1" id="KW-0472">Membrane</keyword>
<feature type="transmembrane region" description="Helical" evidence="1">
    <location>
        <begin position="7"/>
        <end position="28"/>
    </location>
</feature>
<dbReference type="Pfam" id="PF04892">
    <property type="entry name" value="VanZ"/>
    <property type="match status" value="1"/>
</dbReference>
<dbReference type="PANTHER" id="PTHR36834:SF1">
    <property type="entry name" value="INTEGRAL MEMBRANE PROTEIN"/>
    <property type="match status" value="1"/>
</dbReference>
<dbReference type="EMBL" id="VNKI01000023">
    <property type="protein sequence ID" value="TVX75776.1"/>
    <property type="molecule type" value="Genomic_DNA"/>
</dbReference>
<evidence type="ECO:0000313" key="3">
    <source>
        <dbReference type="EMBL" id="TVX75776.1"/>
    </source>
</evidence>
<protein>
    <submittedName>
        <fullName evidence="3">VanZ family protein</fullName>
    </submittedName>
</protein>
<dbReference type="RefSeq" id="WP_144481130.1">
    <property type="nucleotide sequence ID" value="NZ_VNKI01000023.1"/>
</dbReference>
<organism evidence="3 4">
    <name type="scientific">Peribacillus simplex</name>
    <dbReference type="NCBI Taxonomy" id="1478"/>
    <lineage>
        <taxon>Bacteria</taxon>
        <taxon>Bacillati</taxon>
        <taxon>Bacillota</taxon>
        <taxon>Bacilli</taxon>
        <taxon>Bacillales</taxon>
        <taxon>Bacillaceae</taxon>
        <taxon>Peribacillus</taxon>
    </lineage>
</organism>
<dbReference type="InterPro" id="IPR053150">
    <property type="entry name" value="Teicoplanin_resist-assoc"/>
</dbReference>
<comment type="caution">
    <text evidence="3">The sequence shown here is derived from an EMBL/GenBank/DDBJ whole genome shotgun (WGS) entry which is preliminary data.</text>
</comment>
<keyword evidence="1" id="KW-1133">Transmembrane helix</keyword>
<evidence type="ECO:0000256" key="1">
    <source>
        <dbReference type="SAM" id="Phobius"/>
    </source>
</evidence>
<feature type="domain" description="VanZ-like" evidence="2">
    <location>
        <begin position="14"/>
        <end position="132"/>
    </location>
</feature>
<proteinExistence type="predicted"/>
<feature type="transmembrane region" description="Helical" evidence="1">
    <location>
        <begin position="88"/>
        <end position="110"/>
    </location>
</feature>
<dbReference type="InterPro" id="IPR006976">
    <property type="entry name" value="VanZ-like"/>
</dbReference>
<gene>
    <name evidence="3" type="ORF">FQP34_27015</name>
</gene>
<name>A0A8B5XSB2_9BACI</name>